<proteinExistence type="predicted"/>
<organism evidence="3 4">
    <name type="scientific">Aliibacillus thermotolerans</name>
    <dbReference type="NCBI Taxonomy" id="1834418"/>
    <lineage>
        <taxon>Bacteria</taxon>
        <taxon>Bacillati</taxon>
        <taxon>Bacillota</taxon>
        <taxon>Bacilli</taxon>
        <taxon>Bacillales</taxon>
        <taxon>Bacillaceae</taxon>
        <taxon>Aliibacillus</taxon>
    </lineage>
</organism>
<evidence type="ECO:0000256" key="1">
    <source>
        <dbReference type="SAM" id="MobiDB-lite"/>
    </source>
</evidence>
<comment type="caution">
    <text evidence="3">The sequence shown here is derived from an EMBL/GenBank/DDBJ whole genome shotgun (WGS) entry which is preliminary data.</text>
</comment>
<feature type="signal peptide" evidence="2">
    <location>
        <begin position="1"/>
        <end position="28"/>
    </location>
</feature>
<keyword evidence="4" id="KW-1185">Reference proteome</keyword>
<keyword evidence="2" id="KW-0732">Signal</keyword>
<name>A0ABW0U867_9BACI</name>
<dbReference type="EMBL" id="JBHSPF010000067">
    <property type="protein sequence ID" value="MFC5629677.1"/>
    <property type="molecule type" value="Genomic_DNA"/>
</dbReference>
<gene>
    <name evidence="3" type="ORF">ACFPTR_12525</name>
</gene>
<protein>
    <submittedName>
        <fullName evidence="3">Uncharacterized protein</fullName>
    </submittedName>
</protein>
<evidence type="ECO:0000313" key="3">
    <source>
        <dbReference type="EMBL" id="MFC5629677.1"/>
    </source>
</evidence>
<dbReference type="RefSeq" id="WP_270897331.1">
    <property type="nucleotide sequence ID" value="NZ_JBHSPF010000067.1"/>
</dbReference>
<dbReference type="Proteomes" id="UP001596143">
    <property type="component" value="Unassembled WGS sequence"/>
</dbReference>
<evidence type="ECO:0000313" key="4">
    <source>
        <dbReference type="Proteomes" id="UP001596143"/>
    </source>
</evidence>
<evidence type="ECO:0000256" key="2">
    <source>
        <dbReference type="SAM" id="SignalP"/>
    </source>
</evidence>
<feature type="compositionally biased region" description="Acidic residues" evidence="1">
    <location>
        <begin position="26"/>
        <end position="43"/>
    </location>
</feature>
<accession>A0ABW0U867</accession>
<feature type="chain" id="PRO_5045102967" evidence="2">
    <location>
        <begin position="29"/>
        <end position="131"/>
    </location>
</feature>
<sequence length="131" mass="15069">MVSMKKWLTMIALSSLLIVVGCSTDDDAENESVEEEQQEEEEQTPPPQLGSDEELQTLLEEEEEVEEVMVQVVDGEEERMVNIDIQIGAEEEWSDDLLTKYEEIIREHYPDEVLDLIIVQDGEVQEQVTLE</sequence>
<feature type="region of interest" description="Disordered" evidence="1">
    <location>
        <begin position="26"/>
        <end position="51"/>
    </location>
</feature>
<reference evidence="4" key="1">
    <citation type="journal article" date="2019" name="Int. J. Syst. Evol. Microbiol.">
        <title>The Global Catalogue of Microorganisms (GCM) 10K type strain sequencing project: providing services to taxonomists for standard genome sequencing and annotation.</title>
        <authorList>
            <consortium name="The Broad Institute Genomics Platform"/>
            <consortium name="The Broad Institute Genome Sequencing Center for Infectious Disease"/>
            <person name="Wu L."/>
            <person name="Ma J."/>
        </authorList>
    </citation>
    <scope>NUCLEOTIDE SEQUENCE [LARGE SCALE GENOMIC DNA]</scope>
    <source>
        <strain evidence="4">CGMCC 1.15790</strain>
    </source>
</reference>
<dbReference type="PROSITE" id="PS51257">
    <property type="entry name" value="PROKAR_LIPOPROTEIN"/>
    <property type="match status" value="1"/>
</dbReference>